<reference evidence="5 6" key="1">
    <citation type="submission" date="2019-06" db="EMBL/GenBank/DDBJ databases">
        <title>New taxonomy in bacterial strain CC-CFT640, isolated from vineyard.</title>
        <authorList>
            <person name="Lin S.-Y."/>
            <person name="Tsai C.-F."/>
            <person name="Young C.-C."/>
        </authorList>
    </citation>
    <scope>NUCLEOTIDE SEQUENCE [LARGE SCALE GENOMIC DNA]</scope>
    <source>
        <strain evidence="5 6">CC-CFT640</strain>
    </source>
</reference>
<dbReference type="InterPro" id="IPR048976">
    <property type="entry name" value="WHD_PKMT"/>
</dbReference>
<keyword evidence="5" id="KW-0808">Transferase</keyword>
<dbReference type="SUPFAM" id="SSF53335">
    <property type="entry name" value="S-adenosyl-L-methionine-dependent methyltransferases"/>
    <property type="match status" value="1"/>
</dbReference>
<accession>A0A5C8PRZ6</accession>
<dbReference type="InterPro" id="IPR018773">
    <property type="entry name" value="MeTrfase_reg_dom_prd"/>
</dbReference>
<feature type="domain" description="Methyltransferase" evidence="3">
    <location>
        <begin position="73"/>
        <end position="170"/>
    </location>
</feature>
<dbReference type="Proteomes" id="UP000321638">
    <property type="component" value="Unassembled WGS sequence"/>
</dbReference>
<dbReference type="PANTHER" id="PTHR43667:SF2">
    <property type="entry name" value="FATTY ACID C-METHYL TRANSFERASE"/>
    <property type="match status" value="1"/>
</dbReference>
<dbReference type="OrthoDB" id="5298787at2"/>
<keyword evidence="5" id="KW-0489">Methyltransferase</keyword>
<dbReference type="GO" id="GO:0032259">
    <property type="term" value="P:methylation"/>
    <property type="evidence" value="ECO:0007669"/>
    <property type="project" value="UniProtKB-KW"/>
</dbReference>
<protein>
    <submittedName>
        <fullName evidence="5">Methyltransferase domain-containing protein</fullName>
    </submittedName>
</protein>
<sequence>MRCHEETRARTAMTSADTPANLPEVAPALARTAAQYDEVPYQSHAFPLTHPARLAAIATLFGLAPPDVATARILEIGCAAGGNIIPLAAHLPGATCLGIDLSGVQIEQAQRRAQGLGLGNLELRRQSVTEIGAADGPFDYVICHGVYSWVPSGVREAILRVCAERLSDDGIAIISYNVMPGWHMKRVVRDSMVAHAAHIADPSQKIAQARWFIEFLKDRVPQQTPYGAALRTEAAFLANQRDDYVLHEFLEDENSPCTVTEFVLGAEKLGLGYLGETELHTMIAETYGAEVAGALRQLSDNRLLPLEQYIDILTGRTFRQSILAKAATAARAQRALDPHRLLALHVAGRFTAEADAGQDGARVFRDNAGRTLSTGSTGVGIAMDLMSARYPATVTAAELTAVAGRWSSAPAAQEAAVMDALYRLLNAGMLDFRITPVRIGAAGAERPRATPLARHDASQGAAATTSLRHEPVLIDAASRLLLPLLDGTRDRVALRDALLQALASAGTHLQRDGQAVAGEAERHAAALELIESTLRSLEATALLEAS</sequence>
<comment type="caution">
    <text evidence="5">The sequence shown here is derived from an EMBL/GenBank/DDBJ whole genome shotgun (WGS) entry which is preliminary data.</text>
</comment>
<name>A0A5C8PRZ6_9HYPH</name>
<proteinExistence type="predicted"/>
<dbReference type="EMBL" id="VDUZ01000005">
    <property type="protein sequence ID" value="TXL79510.1"/>
    <property type="molecule type" value="Genomic_DNA"/>
</dbReference>
<dbReference type="InterPro" id="IPR029063">
    <property type="entry name" value="SAM-dependent_MTases_sf"/>
</dbReference>
<dbReference type="AlphaFoldDB" id="A0A5C8PRZ6"/>
<feature type="domain" description="Methyltransferase regulatory" evidence="2">
    <location>
        <begin position="242"/>
        <end position="325"/>
    </location>
</feature>
<evidence type="ECO:0000259" key="4">
    <source>
        <dbReference type="Pfam" id="PF21782"/>
    </source>
</evidence>
<organism evidence="5 6">
    <name type="scientific">Vineibacter terrae</name>
    <dbReference type="NCBI Taxonomy" id="2586908"/>
    <lineage>
        <taxon>Bacteria</taxon>
        <taxon>Pseudomonadati</taxon>
        <taxon>Pseudomonadota</taxon>
        <taxon>Alphaproteobacteria</taxon>
        <taxon>Hyphomicrobiales</taxon>
        <taxon>Vineibacter</taxon>
    </lineage>
</organism>
<evidence type="ECO:0000313" key="6">
    <source>
        <dbReference type="Proteomes" id="UP000321638"/>
    </source>
</evidence>
<dbReference type="Gene3D" id="3.40.50.150">
    <property type="entry name" value="Vaccinia Virus protein VP39"/>
    <property type="match status" value="1"/>
</dbReference>
<feature type="region of interest" description="Disordered" evidence="1">
    <location>
        <begin position="1"/>
        <end position="20"/>
    </location>
</feature>
<gene>
    <name evidence="5" type="ORF">FHP25_06075</name>
</gene>
<evidence type="ECO:0000313" key="5">
    <source>
        <dbReference type="EMBL" id="TXL79510.1"/>
    </source>
</evidence>
<dbReference type="Pfam" id="PF21782">
    <property type="entry name" value="WHD_PKMT"/>
    <property type="match status" value="1"/>
</dbReference>
<dbReference type="PANTHER" id="PTHR43667">
    <property type="entry name" value="CYCLOPROPANE-FATTY-ACYL-PHOSPHOLIPID SYNTHASE"/>
    <property type="match status" value="1"/>
</dbReference>
<feature type="domain" description="PKMT C-terminal winged helix" evidence="4">
    <location>
        <begin position="445"/>
        <end position="542"/>
    </location>
</feature>
<keyword evidence="6" id="KW-1185">Reference proteome</keyword>
<evidence type="ECO:0000259" key="3">
    <source>
        <dbReference type="Pfam" id="PF13649"/>
    </source>
</evidence>
<evidence type="ECO:0000256" key="1">
    <source>
        <dbReference type="SAM" id="MobiDB-lite"/>
    </source>
</evidence>
<dbReference type="CDD" id="cd02440">
    <property type="entry name" value="AdoMet_MTases"/>
    <property type="match status" value="1"/>
</dbReference>
<dbReference type="InterPro" id="IPR041698">
    <property type="entry name" value="Methyltransf_25"/>
</dbReference>
<dbReference type="GO" id="GO:0008168">
    <property type="term" value="F:methyltransferase activity"/>
    <property type="evidence" value="ECO:0007669"/>
    <property type="project" value="UniProtKB-KW"/>
</dbReference>
<dbReference type="Pfam" id="PF10119">
    <property type="entry name" value="MethyTransf_Reg"/>
    <property type="match status" value="1"/>
</dbReference>
<evidence type="ECO:0000259" key="2">
    <source>
        <dbReference type="Pfam" id="PF10119"/>
    </source>
</evidence>
<dbReference type="InterPro" id="IPR050723">
    <property type="entry name" value="CFA/CMAS"/>
</dbReference>
<dbReference type="Pfam" id="PF13649">
    <property type="entry name" value="Methyltransf_25"/>
    <property type="match status" value="1"/>
</dbReference>